<dbReference type="GO" id="GO:0003700">
    <property type="term" value="F:DNA-binding transcription factor activity"/>
    <property type="evidence" value="ECO:0007669"/>
    <property type="project" value="TreeGrafter"/>
</dbReference>
<proteinExistence type="predicted"/>
<evidence type="ECO:0000256" key="3">
    <source>
        <dbReference type="ARBA" id="ARBA00023163"/>
    </source>
</evidence>
<dbReference type="CDD" id="cd01392">
    <property type="entry name" value="HTH_LacI"/>
    <property type="match status" value="1"/>
</dbReference>
<evidence type="ECO:0000256" key="1">
    <source>
        <dbReference type="ARBA" id="ARBA00023015"/>
    </source>
</evidence>
<dbReference type="Gene3D" id="3.40.50.2300">
    <property type="match status" value="2"/>
</dbReference>
<dbReference type="CDD" id="cd06267">
    <property type="entry name" value="PBP1_LacI_sugar_binding-like"/>
    <property type="match status" value="1"/>
</dbReference>
<evidence type="ECO:0000259" key="4">
    <source>
        <dbReference type="PROSITE" id="PS50932"/>
    </source>
</evidence>
<dbReference type="Proteomes" id="UP000636458">
    <property type="component" value="Unassembled WGS sequence"/>
</dbReference>
<evidence type="ECO:0000313" key="5">
    <source>
        <dbReference type="EMBL" id="MBK4348461.1"/>
    </source>
</evidence>
<dbReference type="AlphaFoldDB" id="A0A934SN52"/>
<keyword evidence="1" id="KW-0805">Transcription regulation</keyword>
<keyword evidence="3" id="KW-0804">Transcription</keyword>
<comment type="caution">
    <text evidence="5">The sequence shown here is derived from an EMBL/GenBank/DDBJ whole genome shotgun (WGS) entry which is preliminary data.</text>
</comment>
<dbReference type="SUPFAM" id="SSF53822">
    <property type="entry name" value="Periplasmic binding protein-like I"/>
    <property type="match status" value="1"/>
</dbReference>
<dbReference type="InterPro" id="IPR028082">
    <property type="entry name" value="Peripla_BP_I"/>
</dbReference>
<dbReference type="Pfam" id="PF13377">
    <property type="entry name" value="Peripla_BP_3"/>
    <property type="match status" value="1"/>
</dbReference>
<gene>
    <name evidence="5" type="ORF">IV501_12510</name>
</gene>
<dbReference type="PANTHER" id="PTHR30146:SF109">
    <property type="entry name" value="HTH-TYPE TRANSCRIPTIONAL REGULATOR GALS"/>
    <property type="match status" value="1"/>
</dbReference>
<feature type="domain" description="HTH lacI-type" evidence="4">
    <location>
        <begin position="7"/>
        <end position="61"/>
    </location>
</feature>
<organism evidence="5 6">
    <name type="scientific">Lacisediminihabitans changchengi</name>
    <dbReference type="NCBI Taxonomy" id="2787634"/>
    <lineage>
        <taxon>Bacteria</taxon>
        <taxon>Bacillati</taxon>
        <taxon>Actinomycetota</taxon>
        <taxon>Actinomycetes</taxon>
        <taxon>Micrococcales</taxon>
        <taxon>Microbacteriaceae</taxon>
        <taxon>Lacisediminihabitans</taxon>
    </lineage>
</organism>
<dbReference type="InterPro" id="IPR010982">
    <property type="entry name" value="Lambda_DNA-bd_dom_sf"/>
</dbReference>
<evidence type="ECO:0000313" key="6">
    <source>
        <dbReference type="Proteomes" id="UP000636458"/>
    </source>
</evidence>
<dbReference type="Pfam" id="PF00356">
    <property type="entry name" value="LacI"/>
    <property type="match status" value="1"/>
</dbReference>
<dbReference type="RefSeq" id="WP_200556662.1">
    <property type="nucleotide sequence ID" value="NZ_JAEPES010000004.1"/>
</dbReference>
<dbReference type="GO" id="GO:0000976">
    <property type="term" value="F:transcription cis-regulatory region binding"/>
    <property type="evidence" value="ECO:0007669"/>
    <property type="project" value="TreeGrafter"/>
</dbReference>
<dbReference type="SUPFAM" id="SSF47413">
    <property type="entry name" value="lambda repressor-like DNA-binding domains"/>
    <property type="match status" value="1"/>
</dbReference>
<dbReference type="InterPro" id="IPR046335">
    <property type="entry name" value="LacI/GalR-like_sensor"/>
</dbReference>
<keyword evidence="6" id="KW-1185">Reference proteome</keyword>
<keyword evidence="2 5" id="KW-0238">DNA-binding</keyword>
<dbReference type="EMBL" id="JAEPES010000004">
    <property type="protein sequence ID" value="MBK4348461.1"/>
    <property type="molecule type" value="Genomic_DNA"/>
</dbReference>
<dbReference type="PANTHER" id="PTHR30146">
    <property type="entry name" value="LACI-RELATED TRANSCRIPTIONAL REPRESSOR"/>
    <property type="match status" value="1"/>
</dbReference>
<dbReference type="PROSITE" id="PS50932">
    <property type="entry name" value="HTH_LACI_2"/>
    <property type="match status" value="1"/>
</dbReference>
<accession>A0A934SN52</accession>
<dbReference type="SMART" id="SM00354">
    <property type="entry name" value="HTH_LACI"/>
    <property type="match status" value="1"/>
</dbReference>
<protein>
    <submittedName>
        <fullName evidence="5">LacI family DNA-binding transcriptional regulator</fullName>
    </submittedName>
</protein>
<name>A0A934SN52_9MICO</name>
<dbReference type="Gene3D" id="1.10.260.40">
    <property type="entry name" value="lambda repressor-like DNA-binding domains"/>
    <property type="match status" value="1"/>
</dbReference>
<dbReference type="InterPro" id="IPR000843">
    <property type="entry name" value="HTH_LacI"/>
</dbReference>
<reference evidence="5" key="1">
    <citation type="submission" date="2021-01" db="EMBL/GenBank/DDBJ databases">
        <title>Lacisediminihabitans sp. nov. strain G11-30, isolated from Antarctic Soil.</title>
        <authorList>
            <person name="Li J."/>
        </authorList>
    </citation>
    <scope>NUCLEOTIDE SEQUENCE</scope>
    <source>
        <strain evidence="5">G11-30</strain>
    </source>
</reference>
<sequence length="337" mass="36201">MKESNRATIADVARLSGVSTKTVSRVFSASETVSAVTRERVLAAAKQLRFRPNNLARSLRRGGVSSTVAFVMGDITNPFYFQLAAGIERELAESGLTMILATSDDSAEGEQVVVDALLAQRVRALILVPVADDQGYLEGERQLGTPIVCVDRPARNLLADSVVLENRVGMRDAVTALTDLGHRRVAFISNTGHLYTQAERLAGYRDALANVGVNDSRPWERSIAAGADLDSAVMDLLSMRLPPTAIVAGNNRGSTAAIRVLRDRRDDIAFIGFDDFELADALGISVVGHDTIAMGRTAARLIVERLADPSGFTRQVKAPVHLLKRGSGEVRPPADAD</sequence>
<evidence type="ECO:0000256" key="2">
    <source>
        <dbReference type="ARBA" id="ARBA00023125"/>
    </source>
</evidence>